<dbReference type="SUPFAM" id="SSF46785">
    <property type="entry name" value="Winged helix' DNA-binding domain"/>
    <property type="match status" value="1"/>
</dbReference>
<dbReference type="InterPro" id="IPR005119">
    <property type="entry name" value="LysR_subst-bd"/>
</dbReference>
<dbReference type="SUPFAM" id="SSF53850">
    <property type="entry name" value="Periplasmic binding protein-like II"/>
    <property type="match status" value="1"/>
</dbReference>
<keyword evidence="8" id="KW-1185">Reference proteome</keyword>
<protein>
    <submittedName>
        <fullName evidence="7">LysR family transcriptional regulator</fullName>
    </submittedName>
</protein>
<evidence type="ECO:0000259" key="6">
    <source>
        <dbReference type="PROSITE" id="PS50931"/>
    </source>
</evidence>
<evidence type="ECO:0000256" key="2">
    <source>
        <dbReference type="ARBA" id="ARBA00023015"/>
    </source>
</evidence>
<dbReference type="EMBL" id="JBHLTL010000001">
    <property type="protein sequence ID" value="MFC0588865.1"/>
    <property type="molecule type" value="Genomic_DNA"/>
</dbReference>
<dbReference type="Pfam" id="PF00126">
    <property type="entry name" value="HTH_1"/>
    <property type="match status" value="1"/>
</dbReference>
<feature type="domain" description="HTH lysR-type" evidence="6">
    <location>
        <begin position="2"/>
        <end position="59"/>
    </location>
</feature>
<evidence type="ECO:0000256" key="3">
    <source>
        <dbReference type="ARBA" id="ARBA00023125"/>
    </source>
</evidence>
<dbReference type="PROSITE" id="PS50931">
    <property type="entry name" value="HTH_LYSR"/>
    <property type="match status" value="1"/>
</dbReference>
<proteinExistence type="inferred from homology"/>
<dbReference type="PANTHER" id="PTHR30537">
    <property type="entry name" value="HTH-TYPE TRANSCRIPTIONAL REGULATOR"/>
    <property type="match status" value="1"/>
</dbReference>
<gene>
    <name evidence="7" type="ORF">ACFFF7_05510</name>
</gene>
<dbReference type="InterPro" id="IPR036390">
    <property type="entry name" value="WH_DNA-bd_sf"/>
</dbReference>
<evidence type="ECO:0000256" key="4">
    <source>
        <dbReference type="ARBA" id="ARBA00023163"/>
    </source>
</evidence>
<comment type="similarity">
    <text evidence="1">Belongs to the LysR transcriptional regulatory family.</text>
</comment>
<reference evidence="7 8" key="1">
    <citation type="submission" date="2024-09" db="EMBL/GenBank/DDBJ databases">
        <authorList>
            <person name="Sun Q."/>
            <person name="Mori K."/>
        </authorList>
    </citation>
    <scope>NUCLEOTIDE SEQUENCE [LARGE SCALE GENOMIC DNA]</scope>
    <source>
        <strain evidence="7 8">NCAIM B.02537</strain>
    </source>
</reference>
<feature type="region of interest" description="Disordered" evidence="5">
    <location>
        <begin position="291"/>
        <end position="312"/>
    </location>
</feature>
<dbReference type="Pfam" id="PF03466">
    <property type="entry name" value="LysR_substrate"/>
    <property type="match status" value="1"/>
</dbReference>
<evidence type="ECO:0000313" key="8">
    <source>
        <dbReference type="Proteomes" id="UP001589943"/>
    </source>
</evidence>
<dbReference type="InterPro" id="IPR000847">
    <property type="entry name" value="LysR_HTH_N"/>
</dbReference>
<dbReference type="InterPro" id="IPR036388">
    <property type="entry name" value="WH-like_DNA-bd_sf"/>
</dbReference>
<keyword evidence="3" id="KW-0238">DNA-binding</keyword>
<dbReference type="PRINTS" id="PR00039">
    <property type="entry name" value="HTHLYSR"/>
</dbReference>
<dbReference type="Gene3D" id="3.40.190.10">
    <property type="entry name" value="Periplasmic binding protein-like II"/>
    <property type="match status" value="2"/>
</dbReference>
<sequence>MFDWNDLKFFLAVARGGSTLAASRKLRVSQATVSRRIAFIEEQLGVELFARAASGHALTARGEALVIHAEAVERAAGAFAEAVQSESRRLAGTVRVTTVESAASAWVIPAIAGLHESLPGVQVDVISTDENLDVARGDADFAIRFGPMPEGETLIVRRLTELHECVYAERELVARLGRPETVAGLDAYPLIIETSAPFGRFAKWLMAAAPGGRIVQRVTSLSSVIAGVRAGIGAALLPTIIGDGLKGVVRVTPPIPELTTPCWLVTTDQARRQPHIRAVIDCVADYVARQSRPPQDLGSEPSSLPGRTGTAV</sequence>
<evidence type="ECO:0000256" key="5">
    <source>
        <dbReference type="SAM" id="MobiDB-lite"/>
    </source>
</evidence>
<comment type="caution">
    <text evidence="7">The sequence shown here is derived from an EMBL/GenBank/DDBJ whole genome shotgun (WGS) entry which is preliminary data.</text>
</comment>
<dbReference type="Gene3D" id="1.10.10.10">
    <property type="entry name" value="Winged helix-like DNA-binding domain superfamily/Winged helix DNA-binding domain"/>
    <property type="match status" value="1"/>
</dbReference>
<name>A0ABV6PGB8_9SPHN</name>
<evidence type="ECO:0000256" key="1">
    <source>
        <dbReference type="ARBA" id="ARBA00009437"/>
    </source>
</evidence>
<organism evidence="7 8">
    <name type="scientific">Novosphingobium aquiterrae</name>
    <dbReference type="NCBI Taxonomy" id="624388"/>
    <lineage>
        <taxon>Bacteria</taxon>
        <taxon>Pseudomonadati</taxon>
        <taxon>Pseudomonadota</taxon>
        <taxon>Alphaproteobacteria</taxon>
        <taxon>Sphingomonadales</taxon>
        <taxon>Sphingomonadaceae</taxon>
        <taxon>Novosphingobium</taxon>
    </lineage>
</organism>
<evidence type="ECO:0000313" key="7">
    <source>
        <dbReference type="EMBL" id="MFC0588865.1"/>
    </source>
</evidence>
<dbReference type="PANTHER" id="PTHR30537:SF3">
    <property type="entry name" value="TRANSCRIPTIONAL REGULATORY PROTEIN"/>
    <property type="match status" value="1"/>
</dbReference>
<keyword evidence="4" id="KW-0804">Transcription</keyword>
<dbReference type="Proteomes" id="UP001589943">
    <property type="component" value="Unassembled WGS sequence"/>
</dbReference>
<dbReference type="RefSeq" id="WP_379480353.1">
    <property type="nucleotide sequence ID" value="NZ_JBHLTL010000001.1"/>
</dbReference>
<dbReference type="InterPro" id="IPR058163">
    <property type="entry name" value="LysR-type_TF_proteobact-type"/>
</dbReference>
<keyword evidence="2" id="KW-0805">Transcription regulation</keyword>
<accession>A0ABV6PGB8</accession>